<reference evidence="1 2" key="1">
    <citation type="submission" date="2014-04" db="EMBL/GenBank/DDBJ databases">
        <authorList>
            <consortium name="DOE Joint Genome Institute"/>
            <person name="Kuo A."/>
            <person name="Kohler A."/>
            <person name="Nagy L.G."/>
            <person name="Floudas D."/>
            <person name="Copeland A."/>
            <person name="Barry K.W."/>
            <person name="Cichocki N."/>
            <person name="Veneault-Fourrey C."/>
            <person name="LaButti K."/>
            <person name="Lindquist E.A."/>
            <person name="Lipzen A."/>
            <person name="Lundell T."/>
            <person name="Morin E."/>
            <person name="Murat C."/>
            <person name="Sun H."/>
            <person name="Tunlid A."/>
            <person name="Henrissat B."/>
            <person name="Grigoriev I.V."/>
            <person name="Hibbett D.S."/>
            <person name="Martin F."/>
            <person name="Nordberg H.P."/>
            <person name="Cantor M.N."/>
            <person name="Hua S.X."/>
        </authorList>
    </citation>
    <scope>NUCLEOTIDE SEQUENCE [LARGE SCALE GENOMIC DNA]</scope>
    <source>
        <strain evidence="1 2">Foug A</strain>
    </source>
</reference>
<dbReference type="InParanoid" id="A0A0C2YUQ0"/>
<name>A0A0C2YUQ0_9AGAM</name>
<gene>
    <name evidence="1" type="ORF">SCLCIDRAFT_31928</name>
</gene>
<accession>A0A0C2YUQ0</accession>
<dbReference type="Proteomes" id="UP000053989">
    <property type="component" value="Unassembled WGS sequence"/>
</dbReference>
<protein>
    <submittedName>
        <fullName evidence="1">Uncharacterized protein</fullName>
    </submittedName>
</protein>
<keyword evidence="2" id="KW-1185">Reference proteome</keyword>
<sequence length="53" mass="5694">MDVTLQFASLMKHGSNQAFIHVGFNGRHFALACTSIVSIVVHQHGVRLSEGSG</sequence>
<organism evidence="1 2">
    <name type="scientific">Scleroderma citrinum Foug A</name>
    <dbReference type="NCBI Taxonomy" id="1036808"/>
    <lineage>
        <taxon>Eukaryota</taxon>
        <taxon>Fungi</taxon>
        <taxon>Dikarya</taxon>
        <taxon>Basidiomycota</taxon>
        <taxon>Agaricomycotina</taxon>
        <taxon>Agaricomycetes</taxon>
        <taxon>Agaricomycetidae</taxon>
        <taxon>Boletales</taxon>
        <taxon>Sclerodermatineae</taxon>
        <taxon>Sclerodermataceae</taxon>
        <taxon>Scleroderma</taxon>
    </lineage>
</organism>
<dbReference type="AlphaFoldDB" id="A0A0C2YUQ0"/>
<evidence type="ECO:0000313" key="1">
    <source>
        <dbReference type="EMBL" id="KIM53378.1"/>
    </source>
</evidence>
<proteinExistence type="predicted"/>
<dbReference type="HOGENOM" id="CLU_3070023_0_0_1"/>
<evidence type="ECO:0000313" key="2">
    <source>
        <dbReference type="Proteomes" id="UP000053989"/>
    </source>
</evidence>
<reference evidence="2" key="2">
    <citation type="submission" date="2015-01" db="EMBL/GenBank/DDBJ databases">
        <title>Evolutionary Origins and Diversification of the Mycorrhizal Mutualists.</title>
        <authorList>
            <consortium name="DOE Joint Genome Institute"/>
            <consortium name="Mycorrhizal Genomics Consortium"/>
            <person name="Kohler A."/>
            <person name="Kuo A."/>
            <person name="Nagy L.G."/>
            <person name="Floudas D."/>
            <person name="Copeland A."/>
            <person name="Barry K.W."/>
            <person name="Cichocki N."/>
            <person name="Veneault-Fourrey C."/>
            <person name="LaButti K."/>
            <person name="Lindquist E.A."/>
            <person name="Lipzen A."/>
            <person name="Lundell T."/>
            <person name="Morin E."/>
            <person name="Murat C."/>
            <person name="Riley R."/>
            <person name="Ohm R."/>
            <person name="Sun H."/>
            <person name="Tunlid A."/>
            <person name="Henrissat B."/>
            <person name="Grigoriev I.V."/>
            <person name="Hibbett D.S."/>
            <person name="Martin F."/>
        </authorList>
    </citation>
    <scope>NUCLEOTIDE SEQUENCE [LARGE SCALE GENOMIC DNA]</scope>
    <source>
        <strain evidence="2">Foug A</strain>
    </source>
</reference>
<dbReference type="EMBL" id="KN822182">
    <property type="protein sequence ID" value="KIM53378.1"/>
    <property type="molecule type" value="Genomic_DNA"/>
</dbReference>